<dbReference type="Proteomes" id="UP001596915">
    <property type="component" value="Unassembled WGS sequence"/>
</dbReference>
<dbReference type="RefSeq" id="WP_124723133.1">
    <property type="nucleotide sequence ID" value="NZ_JASKYU010000028.1"/>
</dbReference>
<comment type="caution">
    <text evidence="1">The sequence shown here is derived from an EMBL/GenBank/DDBJ whole genome shotgun (WGS) entry which is preliminary data.</text>
</comment>
<proteinExistence type="predicted"/>
<reference evidence="2" key="1">
    <citation type="journal article" date="2019" name="Int. J. Syst. Evol. Microbiol.">
        <title>The Global Catalogue of Microorganisms (GCM) 10K type strain sequencing project: providing services to taxonomists for standard genome sequencing and annotation.</title>
        <authorList>
            <consortium name="The Broad Institute Genomics Platform"/>
            <consortium name="The Broad Institute Genome Sequencing Center for Infectious Disease"/>
            <person name="Wu L."/>
            <person name="Ma J."/>
        </authorList>
    </citation>
    <scope>NUCLEOTIDE SEQUENCE [LARGE SCALE GENOMIC DNA]</scope>
    <source>
        <strain evidence="2">JCM 12607</strain>
    </source>
</reference>
<name>A0ABW2XBN5_9ACTN</name>
<sequence>MTAQPEHPAGPRVTAVPHTINAIGDALTGAERARFYTEVLAAEEGEVPGVMRRWWKTAMLHRAPAAVQSRANAAAGRALVSVDDLLVDEPR</sequence>
<accession>A0ABW2XBN5</accession>
<evidence type="ECO:0000313" key="2">
    <source>
        <dbReference type="Proteomes" id="UP001596915"/>
    </source>
</evidence>
<organism evidence="1 2">
    <name type="scientific">Streptomyces sanglieri</name>
    <dbReference type="NCBI Taxonomy" id="193460"/>
    <lineage>
        <taxon>Bacteria</taxon>
        <taxon>Bacillati</taxon>
        <taxon>Actinomycetota</taxon>
        <taxon>Actinomycetes</taxon>
        <taxon>Kitasatosporales</taxon>
        <taxon>Streptomycetaceae</taxon>
        <taxon>Streptomyces</taxon>
    </lineage>
</organism>
<gene>
    <name evidence="1" type="ORF">ACFQ2K_49395</name>
</gene>
<protein>
    <submittedName>
        <fullName evidence="1">Uncharacterized protein</fullName>
    </submittedName>
</protein>
<evidence type="ECO:0000313" key="1">
    <source>
        <dbReference type="EMBL" id="MFD0629445.1"/>
    </source>
</evidence>
<keyword evidence="2" id="KW-1185">Reference proteome</keyword>
<dbReference type="EMBL" id="JBHTGL010000008">
    <property type="protein sequence ID" value="MFD0629445.1"/>
    <property type="molecule type" value="Genomic_DNA"/>
</dbReference>